<dbReference type="RefSeq" id="WP_236957310.1">
    <property type="nucleotide sequence ID" value="NZ_JAETXX010000001.1"/>
</dbReference>
<gene>
    <name evidence="2" type="ORF">JM658_00705</name>
</gene>
<dbReference type="Pfam" id="PF14134">
    <property type="entry name" value="DUF4301"/>
    <property type="match status" value="1"/>
</dbReference>
<feature type="domain" description="DUF4301" evidence="1">
    <location>
        <begin position="6"/>
        <end position="516"/>
    </location>
</feature>
<dbReference type="SUPFAM" id="SSF53448">
    <property type="entry name" value="Nucleotide-diphospho-sugar transferases"/>
    <property type="match status" value="1"/>
</dbReference>
<sequence length="520" mass="59754">MITLTEADKDQLKQKGIPKKQVTEQIEIFKKGIPFVNLIAAATIGHGIHKFSDEDKKKYVALFEAEKDDLNLLKFVPASGAASRMFKALFQFLNTYNPANETINAYVNREKAELIRTFFIGVEKFPFYEPVIQRFVEKHPDFLNLPDHFQKYYFIKILLDKDEFDYGSSPKGLLPFHKYKTHPATAFEEHMYEAALYDESNGVAKLHFTISKEHNNDFDEEMDKIQNRVKEKTGVSFDTSFSFQKGTTDTIAVDMDNKPFRLEDGNLLFRPGGHGALIENLNDQDADIIFIKNIDNVVVYKYKQEVAQYKKVLAGKLLEVQHKSFEYAKLLDETSPDEKKIAEIKDFLKTELNVHVKSDFDKYKEIYQIEFLKEKLNAPIRICGMVKNEGEPGGGPFWIKDEDGNISLQIVESPQIDSNNKFQEDILKASTHFNPVDIVCSIKNYKGEKYNLLDFVNKQHAFITTKTKEGKELKALELPGLWNGGMAFWNTIFIEVPLTTFNPVKTVVDLLKPAHQVKDK</sequence>
<keyword evidence="3" id="KW-1185">Reference proteome</keyword>
<dbReference type="Proteomes" id="UP000829517">
    <property type="component" value="Unassembled WGS sequence"/>
</dbReference>
<evidence type="ECO:0000313" key="2">
    <source>
        <dbReference type="EMBL" id="MCF8713336.1"/>
    </source>
</evidence>
<dbReference type="InterPro" id="IPR029044">
    <property type="entry name" value="Nucleotide-diphossugar_trans"/>
</dbReference>
<dbReference type="EMBL" id="JAETXX010000001">
    <property type="protein sequence ID" value="MCF8713336.1"/>
    <property type="molecule type" value="Genomic_DNA"/>
</dbReference>
<evidence type="ECO:0000259" key="1">
    <source>
        <dbReference type="Pfam" id="PF14134"/>
    </source>
</evidence>
<reference evidence="2 3" key="1">
    <citation type="submission" date="2021-01" db="EMBL/GenBank/DDBJ databases">
        <title>Genome sequencing of Joostella atrarenae M1-2 (= KCTC 23194).</title>
        <authorList>
            <person name="Zakaria M.R."/>
            <person name="Lam M.Q."/>
            <person name="Chong C.S."/>
        </authorList>
    </citation>
    <scope>NUCLEOTIDE SEQUENCE [LARGE SCALE GENOMIC DNA]</scope>
    <source>
        <strain evidence="2 3">M1-2</strain>
    </source>
</reference>
<organism evidence="2 3">
    <name type="scientific">Joostella atrarenae</name>
    <dbReference type="NCBI Taxonomy" id="679257"/>
    <lineage>
        <taxon>Bacteria</taxon>
        <taxon>Pseudomonadati</taxon>
        <taxon>Bacteroidota</taxon>
        <taxon>Flavobacteriia</taxon>
        <taxon>Flavobacteriales</taxon>
        <taxon>Flavobacteriaceae</taxon>
        <taxon>Joostella</taxon>
    </lineage>
</organism>
<comment type="caution">
    <text evidence="2">The sequence shown here is derived from an EMBL/GenBank/DDBJ whole genome shotgun (WGS) entry which is preliminary data.</text>
</comment>
<name>A0ABS9IYS8_9FLAO</name>
<proteinExistence type="predicted"/>
<protein>
    <submittedName>
        <fullName evidence="2">DUF4301 family protein</fullName>
    </submittedName>
</protein>
<accession>A0ABS9IYS8</accession>
<evidence type="ECO:0000313" key="3">
    <source>
        <dbReference type="Proteomes" id="UP000829517"/>
    </source>
</evidence>
<dbReference type="InterPro" id="IPR025393">
    <property type="entry name" value="DUF4301"/>
</dbReference>